<keyword evidence="9" id="KW-0282">Flagellum</keyword>
<keyword evidence="4 6" id="KW-0975">Bacterial flagellum</keyword>
<dbReference type="Proteomes" id="UP001317963">
    <property type="component" value="Chromosome"/>
</dbReference>
<evidence type="ECO:0000313" key="9">
    <source>
        <dbReference type="EMBL" id="UZP73783.1"/>
    </source>
</evidence>
<dbReference type="Pfam" id="PF00460">
    <property type="entry name" value="Flg_bb_rod"/>
    <property type="match status" value="1"/>
</dbReference>
<dbReference type="InterPro" id="IPR006299">
    <property type="entry name" value="FlgC"/>
</dbReference>
<evidence type="ECO:0000256" key="3">
    <source>
        <dbReference type="ARBA" id="ARBA00017941"/>
    </source>
</evidence>
<evidence type="ECO:0000256" key="2">
    <source>
        <dbReference type="ARBA" id="ARBA00009677"/>
    </source>
</evidence>
<comment type="subcellular location">
    <subcellularLocation>
        <location evidence="1 6">Bacterial flagellum basal body</location>
    </subcellularLocation>
</comment>
<accession>A0ABY6Q5S2</accession>
<feature type="domain" description="Flagellar basal-body/hook protein C-terminal" evidence="8">
    <location>
        <begin position="93"/>
        <end position="136"/>
    </location>
</feature>
<evidence type="ECO:0000256" key="1">
    <source>
        <dbReference type="ARBA" id="ARBA00004117"/>
    </source>
</evidence>
<reference evidence="9 10" key="1">
    <citation type="submission" date="2019-02" db="EMBL/GenBank/DDBJ databases">
        <title>Halieaceae_genomes.</title>
        <authorList>
            <person name="Li S.-H."/>
        </authorList>
    </citation>
    <scope>NUCLEOTIDE SEQUENCE [LARGE SCALE GENOMIC DNA]</scope>
    <source>
        <strain evidence="9 10">JH123</strain>
    </source>
</reference>
<gene>
    <name evidence="9" type="primary">flgC</name>
    <name evidence="9" type="ORF">E0F26_03070</name>
</gene>
<proteinExistence type="inferred from homology"/>
<dbReference type="InterPro" id="IPR010930">
    <property type="entry name" value="Flg_bb/hook_C_dom"/>
</dbReference>
<name>A0ABY6Q5S2_9GAMM</name>
<evidence type="ECO:0000259" key="7">
    <source>
        <dbReference type="Pfam" id="PF00460"/>
    </source>
</evidence>
<sequence>MSLFDAMGIASTGLTAQSVRLNTIASNMANANTVASSAEEAYVAKAPVFNAVLDTELEFAEDAMLGVKVEDIVEVGGPARQEFNPSHPLADENGYIYRPDIDATTEMANMMQASRSYQNSVEAINTAKQLALRTLTLGK</sequence>
<comment type="similarity">
    <text evidence="2">Belongs to the flagella basal body rod proteins family.</text>
</comment>
<dbReference type="Pfam" id="PF06429">
    <property type="entry name" value="Flg_bbr_C"/>
    <property type="match status" value="1"/>
</dbReference>
<comment type="subunit">
    <text evidence="5 6">The basal body constitutes a major portion of the flagellar organelle and consists of four rings (L,P,S, and M) mounted on a central rod. The rod consists of about 26 subunits of FlgG in the distal portion, and FlgB, FlgC and FlgF are thought to build up the proximal portion of the rod with about 6 subunits each.</text>
</comment>
<evidence type="ECO:0000256" key="4">
    <source>
        <dbReference type="ARBA" id="ARBA00023143"/>
    </source>
</evidence>
<evidence type="ECO:0000313" key="10">
    <source>
        <dbReference type="Proteomes" id="UP001317963"/>
    </source>
</evidence>
<keyword evidence="9" id="KW-0966">Cell projection</keyword>
<keyword evidence="10" id="KW-1185">Reference proteome</keyword>
<dbReference type="PROSITE" id="PS00588">
    <property type="entry name" value="FLAGELLA_BB_ROD"/>
    <property type="match status" value="1"/>
</dbReference>
<keyword evidence="9" id="KW-0969">Cilium</keyword>
<dbReference type="NCBIfam" id="TIGR01395">
    <property type="entry name" value="FlgC"/>
    <property type="match status" value="1"/>
</dbReference>
<dbReference type="PANTHER" id="PTHR30435:SF2">
    <property type="entry name" value="FLAGELLAR BASAL-BODY ROD PROTEIN FLGC"/>
    <property type="match status" value="1"/>
</dbReference>
<dbReference type="RefSeq" id="WP_279242579.1">
    <property type="nucleotide sequence ID" value="NZ_CP036501.1"/>
</dbReference>
<dbReference type="InterPro" id="IPR001444">
    <property type="entry name" value="Flag_bb_rod_N"/>
</dbReference>
<protein>
    <recommendedName>
        <fullName evidence="3 6">Flagellar basal-body rod protein FlgC</fullName>
    </recommendedName>
</protein>
<evidence type="ECO:0000256" key="5">
    <source>
        <dbReference type="ARBA" id="ARBA00025933"/>
    </source>
</evidence>
<feature type="domain" description="Flagellar basal body rod protein N-terminal" evidence="7">
    <location>
        <begin position="9"/>
        <end position="34"/>
    </location>
</feature>
<dbReference type="InterPro" id="IPR019776">
    <property type="entry name" value="Flagellar_basal_body_rod_CS"/>
</dbReference>
<dbReference type="EMBL" id="CP036501">
    <property type="protein sequence ID" value="UZP73783.1"/>
    <property type="molecule type" value="Genomic_DNA"/>
</dbReference>
<dbReference type="PANTHER" id="PTHR30435">
    <property type="entry name" value="FLAGELLAR PROTEIN"/>
    <property type="match status" value="1"/>
</dbReference>
<organism evidence="9 10">
    <name type="scientific">Candidatus Paraluminiphilus aquimaris</name>
    <dbReference type="NCBI Taxonomy" id="2518994"/>
    <lineage>
        <taxon>Bacteria</taxon>
        <taxon>Pseudomonadati</taxon>
        <taxon>Pseudomonadota</taxon>
        <taxon>Gammaproteobacteria</taxon>
        <taxon>Cellvibrionales</taxon>
        <taxon>Halieaceae</taxon>
        <taxon>Candidatus Paraluminiphilus</taxon>
    </lineage>
</organism>
<evidence type="ECO:0000256" key="6">
    <source>
        <dbReference type="RuleBase" id="RU362062"/>
    </source>
</evidence>
<evidence type="ECO:0000259" key="8">
    <source>
        <dbReference type="Pfam" id="PF06429"/>
    </source>
</evidence>